<keyword evidence="3 8" id="KW-0853">WD repeat</keyword>
<dbReference type="SMART" id="SM00667">
    <property type="entry name" value="LisH"/>
    <property type="match status" value="1"/>
</dbReference>
<evidence type="ECO:0000256" key="7">
    <source>
        <dbReference type="ARBA" id="ARBA00023242"/>
    </source>
</evidence>
<keyword evidence="6" id="KW-0804">Transcription</keyword>
<dbReference type="PROSITE" id="PS00678">
    <property type="entry name" value="WD_REPEATS_1"/>
    <property type="match status" value="3"/>
</dbReference>
<comment type="subcellular location">
    <subcellularLocation>
        <location evidence="1">Nucleus</location>
    </subcellularLocation>
</comment>
<dbReference type="InterPro" id="IPR007582">
    <property type="entry name" value="TFIID_NTD2"/>
</dbReference>
<evidence type="ECO:0000256" key="4">
    <source>
        <dbReference type="ARBA" id="ARBA00022737"/>
    </source>
</evidence>
<dbReference type="Gene3D" id="2.130.10.10">
    <property type="entry name" value="YVTN repeat-like/Quinoprotein amine dehydrogenase"/>
    <property type="match status" value="2"/>
</dbReference>
<evidence type="ECO:0000313" key="11">
    <source>
        <dbReference type="Proteomes" id="UP000271241"/>
    </source>
</evidence>
<organism evidence="10 11">
    <name type="scientific">Thamnocephalis sphaerospora</name>
    <dbReference type="NCBI Taxonomy" id="78915"/>
    <lineage>
        <taxon>Eukaryota</taxon>
        <taxon>Fungi</taxon>
        <taxon>Fungi incertae sedis</taxon>
        <taxon>Zoopagomycota</taxon>
        <taxon>Zoopagomycotina</taxon>
        <taxon>Zoopagomycetes</taxon>
        <taxon>Zoopagales</taxon>
        <taxon>Sigmoideomycetaceae</taxon>
        <taxon>Thamnocephalis</taxon>
    </lineage>
</organism>
<protein>
    <submittedName>
        <fullName evidence="10">WD40-repeat-containing domain protein</fullName>
    </submittedName>
</protein>
<dbReference type="InterPro" id="IPR036322">
    <property type="entry name" value="WD40_repeat_dom_sf"/>
</dbReference>
<name>A0A4P9XT80_9FUNG</name>
<evidence type="ECO:0000256" key="3">
    <source>
        <dbReference type="ARBA" id="ARBA00022574"/>
    </source>
</evidence>
<dbReference type="OrthoDB" id="10266330at2759"/>
<dbReference type="SUPFAM" id="SSF160897">
    <property type="entry name" value="Taf5 N-terminal domain-like"/>
    <property type="match status" value="1"/>
</dbReference>
<feature type="repeat" description="WD" evidence="8">
    <location>
        <begin position="394"/>
        <end position="435"/>
    </location>
</feature>
<dbReference type="PROSITE" id="PS50896">
    <property type="entry name" value="LISH"/>
    <property type="match status" value="1"/>
</dbReference>
<dbReference type="PRINTS" id="PR00320">
    <property type="entry name" value="GPROTEINBRPT"/>
</dbReference>
<evidence type="ECO:0000256" key="2">
    <source>
        <dbReference type="ARBA" id="ARBA00009435"/>
    </source>
</evidence>
<keyword evidence="11" id="KW-1185">Reference proteome</keyword>
<dbReference type="PANTHER" id="PTHR19879:SF1">
    <property type="entry name" value="CANNONBALL-RELATED"/>
    <property type="match status" value="1"/>
</dbReference>
<dbReference type="InterPro" id="IPR019775">
    <property type="entry name" value="WD40_repeat_CS"/>
</dbReference>
<dbReference type="PROSITE" id="PS50294">
    <property type="entry name" value="WD_REPEATS_REGION"/>
    <property type="match status" value="5"/>
</dbReference>
<dbReference type="GO" id="GO:0005669">
    <property type="term" value="C:transcription factor TFIID complex"/>
    <property type="evidence" value="ECO:0007669"/>
    <property type="project" value="TreeGrafter"/>
</dbReference>
<feature type="repeat" description="WD" evidence="8">
    <location>
        <begin position="436"/>
        <end position="468"/>
    </location>
</feature>
<dbReference type="InterPro" id="IPR015943">
    <property type="entry name" value="WD40/YVTN_repeat-like_dom_sf"/>
</dbReference>
<dbReference type="CDD" id="cd00200">
    <property type="entry name" value="WD40"/>
    <property type="match status" value="1"/>
</dbReference>
<dbReference type="Proteomes" id="UP000271241">
    <property type="component" value="Unassembled WGS sequence"/>
</dbReference>
<dbReference type="InterPro" id="IPR001680">
    <property type="entry name" value="WD40_rpt"/>
</dbReference>
<gene>
    <name evidence="10" type="ORF">THASP1DRAFT_14380</name>
</gene>
<dbReference type="EMBL" id="KZ992519">
    <property type="protein sequence ID" value="RKP09368.1"/>
    <property type="molecule type" value="Genomic_DNA"/>
</dbReference>
<dbReference type="AlphaFoldDB" id="A0A4P9XT80"/>
<dbReference type="CDD" id="cd08044">
    <property type="entry name" value="TAF5_NTD2"/>
    <property type="match status" value="1"/>
</dbReference>
<feature type="repeat" description="WD" evidence="8">
    <location>
        <begin position="520"/>
        <end position="561"/>
    </location>
</feature>
<keyword evidence="4" id="KW-0677">Repeat</keyword>
<dbReference type="SUPFAM" id="SSF50978">
    <property type="entry name" value="WD40 repeat-like"/>
    <property type="match status" value="1"/>
</dbReference>
<evidence type="ECO:0000256" key="5">
    <source>
        <dbReference type="ARBA" id="ARBA00023015"/>
    </source>
</evidence>
<dbReference type="InterPro" id="IPR037264">
    <property type="entry name" value="TFIID_NTD2_sf"/>
</dbReference>
<evidence type="ECO:0000313" key="10">
    <source>
        <dbReference type="EMBL" id="RKP09368.1"/>
    </source>
</evidence>
<evidence type="ECO:0000256" key="6">
    <source>
        <dbReference type="ARBA" id="ARBA00023163"/>
    </source>
</evidence>
<feature type="repeat" description="WD" evidence="8">
    <location>
        <begin position="478"/>
        <end position="519"/>
    </location>
</feature>
<dbReference type="PANTHER" id="PTHR19879">
    <property type="entry name" value="TRANSCRIPTION INITIATION FACTOR TFIID"/>
    <property type="match status" value="1"/>
</dbReference>
<feature type="domain" description="TFIID subunit TAF5 NTD2" evidence="9">
    <location>
        <begin position="92"/>
        <end position="218"/>
    </location>
</feature>
<dbReference type="PROSITE" id="PS50082">
    <property type="entry name" value="WD_REPEATS_2"/>
    <property type="match status" value="5"/>
</dbReference>
<sequence length="674" mass="74776">MASSNATAATAAAATLADSAHLAGGESSASQEQLDRIVLGYLKRKGYRLAEDAFKREARLQTLGELSCELQPGADASIPNYVLYYSQTEQGEPGVYRRSFDGLRRWLDTSLDMYRPELRATLFPVFAHVYLEMLSKGLAEEAREFMQANRADLEDEHPAEMQKLGAITLPQHLQESEFAQMLLAEKYNLRMTGVALRLLVSFLLDQKHMLLLRVVSQRLNIQVAGDHADSTGADIGVVGQTGMQMDGLNQQPVQLAKSATNAAFREEVERALQQHDATLKDSWREVRRCTIRSYRRGLLTPLPIRTTFDVKQEVERIKDLAKQIALGPGALPSICCYTVHNTNDSLNCMAFSDDLSTMACGFSESYVKLWSLTGQPLRDLERARETTDAHCRKLIGHSGPVFGASFSPDGRFLVTASEDSTARLWSLDTYSNVVCYRGHNYPVWDVEFGPYGTYFATASHDRTARLWSCEHPYPLRVFAGHLSDVDCLRFHPNSRYLLTGSSDQTVRMWDVQHGQCVRIFKDHCAPVTALATSMDGRLAASAGADKIIRLWDLGSGNLIKRLHGHEACVYSLSFNAEGNILCSGGADNVVRVWDVVRENELRVPQRPSRLSGKGGPRSAVWSARSKAQSALTQQTILCSADLLGSFPTKSTPIYRVQFTRRNLAVVGGAFMPHA</sequence>
<dbReference type="GO" id="GO:0016251">
    <property type="term" value="F:RNA polymerase II general transcription initiation factor activity"/>
    <property type="evidence" value="ECO:0007669"/>
    <property type="project" value="TreeGrafter"/>
</dbReference>
<evidence type="ECO:0000259" key="9">
    <source>
        <dbReference type="Pfam" id="PF04494"/>
    </source>
</evidence>
<evidence type="ECO:0000256" key="1">
    <source>
        <dbReference type="ARBA" id="ARBA00004123"/>
    </source>
</evidence>
<evidence type="ECO:0000256" key="8">
    <source>
        <dbReference type="PROSITE-ProRule" id="PRU00221"/>
    </source>
</evidence>
<reference evidence="11" key="1">
    <citation type="journal article" date="2018" name="Nat. Microbiol.">
        <title>Leveraging single-cell genomics to expand the fungal tree of life.</title>
        <authorList>
            <person name="Ahrendt S.R."/>
            <person name="Quandt C.A."/>
            <person name="Ciobanu D."/>
            <person name="Clum A."/>
            <person name="Salamov A."/>
            <person name="Andreopoulos B."/>
            <person name="Cheng J.F."/>
            <person name="Woyke T."/>
            <person name="Pelin A."/>
            <person name="Henrissat B."/>
            <person name="Reynolds N.K."/>
            <person name="Benny G.L."/>
            <person name="Smith M.E."/>
            <person name="James T.Y."/>
            <person name="Grigoriev I.V."/>
        </authorList>
    </citation>
    <scope>NUCLEOTIDE SEQUENCE [LARGE SCALE GENOMIC DNA]</scope>
    <source>
        <strain evidence="11">RSA 1356</strain>
    </source>
</reference>
<keyword evidence="7" id="KW-0539">Nucleus</keyword>
<dbReference type="STRING" id="78915.A0A4P9XT80"/>
<dbReference type="GO" id="GO:0006367">
    <property type="term" value="P:transcription initiation at RNA polymerase II promoter"/>
    <property type="evidence" value="ECO:0007669"/>
    <property type="project" value="TreeGrafter"/>
</dbReference>
<dbReference type="Pfam" id="PF00400">
    <property type="entry name" value="WD40"/>
    <property type="match status" value="6"/>
</dbReference>
<dbReference type="InterPro" id="IPR006594">
    <property type="entry name" value="LisH"/>
</dbReference>
<proteinExistence type="inferred from homology"/>
<feature type="repeat" description="WD" evidence="8">
    <location>
        <begin position="562"/>
        <end position="603"/>
    </location>
</feature>
<dbReference type="InterPro" id="IPR020472">
    <property type="entry name" value="WD40_PAC1"/>
</dbReference>
<accession>A0A4P9XT80</accession>
<comment type="similarity">
    <text evidence="2">Belongs to the WD repeat TAF5 family.</text>
</comment>
<dbReference type="Pfam" id="PF04494">
    <property type="entry name" value="TFIID_NTD2"/>
    <property type="match status" value="1"/>
</dbReference>
<dbReference type="Gene3D" id="1.25.40.500">
    <property type="entry name" value="TFIID subunit TAF5, NTD2 domain"/>
    <property type="match status" value="1"/>
</dbReference>
<keyword evidence="5" id="KW-0805">Transcription regulation</keyword>
<dbReference type="SMART" id="SM00320">
    <property type="entry name" value="WD40"/>
    <property type="match status" value="6"/>
</dbReference>